<dbReference type="InterPro" id="IPR001509">
    <property type="entry name" value="Epimerase_deHydtase"/>
</dbReference>
<organism evidence="3 4">
    <name type="scientific">Alsobacter metallidurans</name>
    <dbReference type="NCBI Taxonomy" id="340221"/>
    <lineage>
        <taxon>Bacteria</taxon>
        <taxon>Pseudomonadati</taxon>
        <taxon>Pseudomonadota</taxon>
        <taxon>Alphaproteobacteria</taxon>
        <taxon>Hyphomicrobiales</taxon>
        <taxon>Alsobacteraceae</taxon>
        <taxon>Alsobacter</taxon>
    </lineage>
</organism>
<keyword evidence="4" id="KW-1185">Reference proteome</keyword>
<reference evidence="3" key="2">
    <citation type="submission" date="2020-09" db="EMBL/GenBank/DDBJ databases">
        <authorList>
            <person name="Sun Q."/>
            <person name="Zhou Y."/>
        </authorList>
    </citation>
    <scope>NUCLEOTIDE SEQUENCE</scope>
    <source>
        <strain evidence="3">CGMCC 1.12214</strain>
    </source>
</reference>
<dbReference type="Gene3D" id="3.40.50.720">
    <property type="entry name" value="NAD(P)-binding Rossmann-like Domain"/>
    <property type="match status" value="1"/>
</dbReference>
<dbReference type="RefSeq" id="WP_188515999.1">
    <property type="nucleotide sequence ID" value="NZ_BMES01000001.1"/>
</dbReference>
<dbReference type="CDD" id="cd05266">
    <property type="entry name" value="SDR_a4"/>
    <property type="match status" value="1"/>
</dbReference>
<accession>A0A917MGD5</accession>
<proteinExistence type="predicted"/>
<evidence type="ECO:0000313" key="3">
    <source>
        <dbReference type="EMBL" id="GGH08076.1"/>
    </source>
</evidence>
<dbReference type="Proteomes" id="UP000603912">
    <property type="component" value="Unassembled WGS sequence"/>
</dbReference>
<reference evidence="3" key="1">
    <citation type="journal article" date="2014" name="Int. J. Syst. Evol. Microbiol.">
        <title>Complete genome sequence of Corynebacterium casei LMG S-19264T (=DSM 44701T), isolated from a smear-ripened cheese.</title>
        <authorList>
            <consortium name="US DOE Joint Genome Institute (JGI-PGF)"/>
            <person name="Walter F."/>
            <person name="Albersmeier A."/>
            <person name="Kalinowski J."/>
            <person name="Ruckert C."/>
        </authorList>
    </citation>
    <scope>NUCLEOTIDE SEQUENCE</scope>
    <source>
        <strain evidence="3">CGMCC 1.12214</strain>
    </source>
</reference>
<dbReference type="EMBL" id="BMES01000001">
    <property type="protein sequence ID" value="GGH08076.1"/>
    <property type="molecule type" value="Genomic_DNA"/>
</dbReference>
<gene>
    <name evidence="3" type="ORF">GCM10007036_03340</name>
</gene>
<dbReference type="InterPro" id="IPR036291">
    <property type="entry name" value="NAD(P)-bd_dom_sf"/>
</dbReference>
<dbReference type="SUPFAM" id="SSF51735">
    <property type="entry name" value="NAD(P)-binding Rossmann-fold domains"/>
    <property type="match status" value="1"/>
</dbReference>
<sequence length="298" mass="31886">MNLLVFGYGYTSRAFVSAQQDAFSDVAATVRSPAKAAALAQEGVRGLVFNATGWDAALPAAIDAADAMLVSIPPDNEGDPVLRVFAERIGAAPNLRWIGYLSTVGVYGDHAGAWVSETTPPRPISERSARRVHAEEGWLALGRQTRKPVHIFRLSGIYGPGQNALVNLQNGTARRLVKPGQVFNRIHVDDIAGVLAASLRKPDGGIYNVTDDEPAPPQDVVTYAAGLLGVEPPPELAFETAELSPMARSFYGENKRVSNRRVRDELGYAFKYPTYREALQALAEAGDGRGEGEAGGAE</sequence>
<evidence type="ECO:0000313" key="4">
    <source>
        <dbReference type="Proteomes" id="UP000603912"/>
    </source>
</evidence>
<evidence type="ECO:0000256" key="1">
    <source>
        <dbReference type="ARBA" id="ARBA00023027"/>
    </source>
</evidence>
<comment type="caution">
    <text evidence="3">The sequence shown here is derived from an EMBL/GenBank/DDBJ whole genome shotgun (WGS) entry which is preliminary data.</text>
</comment>
<evidence type="ECO:0000259" key="2">
    <source>
        <dbReference type="Pfam" id="PF01370"/>
    </source>
</evidence>
<protein>
    <submittedName>
        <fullName evidence="3">NAD(P)-dependent oxidoreductase</fullName>
    </submittedName>
</protein>
<name>A0A917MGD5_9HYPH</name>
<dbReference type="PANTHER" id="PTHR43574">
    <property type="entry name" value="EPIMERASE-RELATED"/>
    <property type="match status" value="1"/>
</dbReference>
<feature type="domain" description="NAD-dependent epimerase/dehydratase" evidence="2">
    <location>
        <begin position="100"/>
        <end position="209"/>
    </location>
</feature>
<dbReference type="AlphaFoldDB" id="A0A917MGD5"/>
<keyword evidence="1" id="KW-0520">NAD</keyword>
<dbReference type="Pfam" id="PF01370">
    <property type="entry name" value="Epimerase"/>
    <property type="match status" value="1"/>
</dbReference>